<evidence type="ECO:0000256" key="4">
    <source>
        <dbReference type="ARBA" id="ARBA00023002"/>
    </source>
</evidence>
<dbReference type="EMBL" id="JH651000">
    <property type="protein sequence ID" value="EXA32123.1"/>
    <property type="molecule type" value="Genomic_DNA"/>
</dbReference>
<evidence type="ECO:0000313" key="7">
    <source>
        <dbReference type="EMBL" id="EXA32123.1"/>
    </source>
</evidence>
<dbReference type="PANTHER" id="PTHR13789">
    <property type="entry name" value="MONOOXYGENASE"/>
    <property type="match status" value="1"/>
</dbReference>
<dbReference type="OrthoDB" id="16820at2759"/>
<evidence type="ECO:0000256" key="1">
    <source>
        <dbReference type="ARBA" id="ARBA00007992"/>
    </source>
</evidence>
<dbReference type="GO" id="GO:0004497">
    <property type="term" value="F:monooxygenase activity"/>
    <property type="evidence" value="ECO:0007669"/>
    <property type="project" value="UniProtKB-KW"/>
</dbReference>
<dbReference type="Proteomes" id="UP000030751">
    <property type="component" value="Unassembled WGS sequence"/>
</dbReference>
<comment type="similarity">
    <text evidence="1">Belongs to the paxM FAD-dependent monooxygenase family.</text>
</comment>
<keyword evidence="4" id="KW-0560">Oxidoreductase</keyword>
<dbReference type="SUPFAM" id="SSF51905">
    <property type="entry name" value="FAD/NAD(P)-binding domain"/>
    <property type="match status" value="1"/>
</dbReference>
<protein>
    <recommendedName>
        <fullName evidence="6">FAD-binding domain-containing protein</fullName>
    </recommendedName>
</protein>
<reference evidence="7" key="2">
    <citation type="submission" date="2012-05" db="EMBL/GenBank/DDBJ databases">
        <title>Annotation of the Genome Sequence of Fusarium oxysporum HDV247.</title>
        <authorList>
            <consortium name="The Broad Institute Genomics Platform"/>
            <person name="Ma L.-J."/>
            <person name="Corby-Kistler H."/>
            <person name="Broz K."/>
            <person name="Gale L.R."/>
            <person name="Jonkers W."/>
            <person name="O'Donnell K."/>
            <person name="Ploetz R."/>
            <person name="Steinberg C."/>
            <person name="Schwartz D.C."/>
            <person name="VanEtten H."/>
            <person name="Zhou S."/>
            <person name="Young S.K."/>
            <person name="Zeng Q."/>
            <person name="Gargeya S."/>
            <person name="Fitzgerald M."/>
            <person name="Abouelleil A."/>
            <person name="Alvarado L."/>
            <person name="Chapman S.B."/>
            <person name="Gainer-Dewar J."/>
            <person name="Goldberg J."/>
            <person name="Griggs A."/>
            <person name="Gujja S."/>
            <person name="Hansen M."/>
            <person name="Howarth C."/>
            <person name="Imamovic A."/>
            <person name="Ireland A."/>
            <person name="Larimer J."/>
            <person name="McCowan C."/>
            <person name="Murphy C."/>
            <person name="Pearson M."/>
            <person name="Poon T.W."/>
            <person name="Priest M."/>
            <person name="Roberts A."/>
            <person name="Saif S."/>
            <person name="Shea T."/>
            <person name="Sykes S."/>
            <person name="Wortman J."/>
            <person name="Nusbaum C."/>
            <person name="Birren B."/>
        </authorList>
    </citation>
    <scope>NUCLEOTIDE SEQUENCE</scope>
    <source>
        <strain evidence="7">HDV247</strain>
    </source>
</reference>
<evidence type="ECO:0000259" key="6">
    <source>
        <dbReference type="Pfam" id="PF01494"/>
    </source>
</evidence>
<gene>
    <name evidence="7" type="ORF">FOVG_16605</name>
</gene>
<reference evidence="7" key="1">
    <citation type="submission" date="2011-10" db="EMBL/GenBank/DDBJ databases">
        <title>The Genome Sequence of Fusarium oxysporum HDV247.</title>
        <authorList>
            <consortium name="The Broad Institute Genome Sequencing Platform"/>
            <person name="Ma L.-J."/>
            <person name="Gale L.R."/>
            <person name="Schwartz D.C."/>
            <person name="Zhou S."/>
            <person name="Corby-Kistler H."/>
            <person name="Young S.K."/>
            <person name="Zeng Q."/>
            <person name="Gargeya S."/>
            <person name="Fitzgerald M."/>
            <person name="Haas B."/>
            <person name="Abouelleil A."/>
            <person name="Alvarado L."/>
            <person name="Arachchi H.M."/>
            <person name="Berlin A."/>
            <person name="Brown A."/>
            <person name="Chapman S.B."/>
            <person name="Chen Z."/>
            <person name="Dunbar C."/>
            <person name="Freedman E."/>
            <person name="Gearin G."/>
            <person name="Goldberg J."/>
            <person name="Griggs A."/>
            <person name="Gujja S."/>
            <person name="Heiman D."/>
            <person name="Howarth C."/>
            <person name="Larson L."/>
            <person name="Lui A."/>
            <person name="MacDonald P.J.P."/>
            <person name="Montmayeur A."/>
            <person name="Murphy C."/>
            <person name="Neiman D."/>
            <person name="Pearson M."/>
            <person name="Priest M."/>
            <person name="Roberts A."/>
            <person name="Saif S."/>
            <person name="Shea T."/>
            <person name="Shenoy N."/>
            <person name="Sisk P."/>
            <person name="Stolte C."/>
            <person name="Sykes S."/>
            <person name="Wortman J."/>
            <person name="Nusbaum C."/>
            <person name="Birren B."/>
        </authorList>
    </citation>
    <scope>NUCLEOTIDE SEQUENCE [LARGE SCALE GENOMIC DNA]</scope>
    <source>
        <strain evidence="7">HDV247</strain>
    </source>
</reference>
<organism evidence="7">
    <name type="scientific">Fusarium oxysporum f. sp. pisi HDV247</name>
    <dbReference type="NCBI Taxonomy" id="1080344"/>
    <lineage>
        <taxon>Eukaryota</taxon>
        <taxon>Fungi</taxon>
        <taxon>Dikarya</taxon>
        <taxon>Ascomycota</taxon>
        <taxon>Pezizomycotina</taxon>
        <taxon>Sordariomycetes</taxon>
        <taxon>Hypocreomycetidae</taxon>
        <taxon>Hypocreales</taxon>
        <taxon>Nectriaceae</taxon>
        <taxon>Fusarium</taxon>
        <taxon>Fusarium oxysporum species complex</taxon>
    </lineage>
</organism>
<dbReference type="Pfam" id="PF01494">
    <property type="entry name" value="FAD_binding_3"/>
    <property type="match status" value="1"/>
</dbReference>
<keyword evidence="3" id="KW-0274">FAD</keyword>
<evidence type="ECO:0000256" key="2">
    <source>
        <dbReference type="ARBA" id="ARBA00022630"/>
    </source>
</evidence>
<dbReference type="PRINTS" id="PR00420">
    <property type="entry name" value="RNGMNOXGNASE"/>
</dbReference>
<dbReference type="InterPro" id="IPR002938">
    <property type="entry name" value="FAD-bd"/>
</dbReference>
<proteinExistence type="inferred from homology"/>
<sequence length="509" mass="56519">MAVILALGSTWDKLYDESRQAVARERLLHDHGNYTTDIGRKNNLINIHLFIITVFKNPLEGTPVFSRYPSSGINILVAGAGIAGLSFAIEAHRKGHEVSVIDRRPHFNDYGDFIAIQSSALRTPEKWPGFMETCRQERIPQIGEMHTHDGQFVGCVTFGLSTIRSSFHHSLLQYAVHLGIDVRLSARVVDYFEHSDKGGVVLETGAKITADLVVAADGIGSRSGVVIKGERDQPTSSGYAMLRATYPMERIRQNPLLTEFLEDRSSTKGVVGPGAHVITGCVGDNVSWMLTHKDKDPDGKDRAPAVDPKESLQYVEGWVPWLAELIKATPEMGAVDYKLLWRDPHATWASPHGRVVQIGDAAHAFLPTSASGATMAMEDAFSLAASLQLGGKHNLALAVKVHNKLRFQRVTCAQKMGFKNRQQYHETTFKPAEEGTRPTFPMVGLWSSKHDPEQYVYEMYGKCANHILSDSPFENTNYPPGHTFKIWTVKEMREVAERGENIVDDGDWS</sequence>
<feature type="domain" description="FAD-binding" evidence="6">
    <location>
        <begin position="74"/>
        <end position="387"/>
    </location>
</feature>
<dbReference type="SUPFAM" id="SSF54373">
    <property type="entry name" value="FAD-linked reductases, C-terminal domain"/>
    <property type="match status" value="1"/>
</dbReference>
<evidence type="ECO:0000256" key="5">
    <source>
        <dbReference type="ARBA" id="ARBA00023033"/>
    </source>
</evidence>
<dbReference type="InterPro" id="IPR050493">
    <property type="entry name" value="FAD-dep_Monooxygenase_BioMet"/>
</dbReference>
<keyword evidence="5" id="KW-0503">Monooxygenase</keyword>
<accession>W9NH74</accession>
<dbReference type="Gene3D" id="3.50.50.60">
    <property type="entry name" value="FAD/NAD(P)-binding domain"/>
    <property type="match status" value="1"/>
</dbReference>
<dbReference type="GO" id="GO:0071949">
    <property type="term" value="F:FAD binding"/>
    <property type="evidence" value="ECO:0007669"/>
    <property type="project" value="InterPro"/>
</dbReference>
<dbReference type="PANTHER" id="PTHR13789:SF236">
    <property type="entry name" value="MONOOXYGENASE, PUTATIVE (AFU_ORTHOLOGUE AFUA_6G12060)-RELATED"/>
    <property type="match status" value="1"/>
</dbReference>
<name>W9NH74_FUSOX</name>
<evidence type="ECO:0000256" key="3">
    <source>
        <dbReference type="ARBA" id="ARBA00022827"/>
    </source>
</evidence>
<dbReference type="InterPro" id="IPR036188">
    <property type="entry name" value="FAD/NAD-bd_sf"/>
</dbReference>
<keyword evidence="2" id="KW-0285">Flavoprotein</keyword>
<dbReference type="HOGENOM" id="CLU_009665_19_1_1"/>
<dbReference type="AlphaFoldDB" id="W9NH74"/>